<name>A0A1Q6DVT6_METT1</name>
<sequence>MEVLEPEQVKDLMDEPWISPYKKITMCADEENNLIELIENHARGVCYGGAAWEMRHFQETGELVLEGRREGARNIFYLNEGRGDLDLVPGLAAAGIEKARIEEDELKVGYAGLAGAGVAVAMCRGLADGVKRVEVEERGGGGKLGKASIVTPKHKKITIGVDDTDTGEEGATWGLANEVGYKLDKIEGINYTNHTIVQLFTENPYRTQNGVGISISFAVKPSKEEKLRKEAKKMFNELTSSDDTAIAIYDKIKISEKIKDYSKQTKKQMMEVDEAEKVAEDTDVDLISITGEQGKIGALAAIGYSKDPDKAARVEK</sequence>
<comment type="caution">
    <text evidence="2">The sequence shown here is derived from an EMBL/GenBank/DDBJ whole genome shotgun (WGS) entry which is preliminary data.</text>
</comment>
<keyword evidence="3" id="KW-1185">Reference proteome</keyword>
<dbReference type="Gene3D" id="3.30.70.2200">
    <property type="match status" value="1"/>
</dbReference>
<accession>A0A1Q6DVT6</accession>
<keyword evidence="2" id="KW-0238">DNA-binding</keyword>
<gene>
    <name evidence="2" type="ORF">BTN85_0913</name>
</gene>
<protein>
    <submittedName>
        <fullName evidence="2">DNA-binding protein containing a Zn-ribbon domain</fullName>
    </submittedName>
</protein>
<dbReference type="Pfam" id="PF22641">
    <property type="entry name" value="TiaS_TCKD"/>
    <property type="match status" value="1"/>
</dbReference>
<reference evidence="2" key="1">
    <citation type="submission" date="2016-12" db="EMBL/GenBank/DDBJ databases">
        <title>Discovery of methanogenic haloarchaea.</title>
        <authorList>
            <person name="Sorokin D.Y."/>
            <person name="Makarova K.S."/>
            <person name="Abbas B."/>
            <person name="Ferrer M."/>
            <person name="Golyshin P.N."/>
        </authorList>
    </citation>
    <scope>NUCLEOTIDE SEQUENCE [LARGE SCALE GENOMIC DNA]</scope>
    <source>
        <strain evidence="2">HMET1</strain>
    </source>
</reference>
<dbReference type="EMBL" id="MSDW01000001">
    <property type="protein sequence ID" value="OKY78422.1"/>
    <property type="molecule type" value="Genomic_DNA"/>
</dbReference>
<dbReference type="Proteomes" id="UP000185744">
    <property type="component" value="Unassembled WGS sequence"/>
</dbReference>
<dbReference type="InterPro" id="IPR053870">
    <property type="entry name" value="TiaS-like_TCKD"/>
</dbReference>
<feature type="domain" description="TiaS-like TCKD" evidence="1">
    <location>
        <begin position="159"/>
        <end position="218"/>
    </location>
</feature>
<evidence type="ECO:0000259" key="1">
    <source>
        <dbReference type="Pfam" id="PF22641"/>
    </source>
</evidence>
<dbReference type="InterPro" id="IPR017674">
    <property type="entry name" value="Methan_mark_11"/>
</dbReference>
<dbReference type="PANTHER" id="PTHR40705:SF2">
    <property type="entry name" value="DUF1743 DOMAIN-CONTAINING PROTEIN"/>
    <property type="match status" value="1"/>
</dbReference>
<evidence type="ECO:0000313" key="2">
    <source>
        <dbReference type="EMBL" id="OKY78422.1"/>
    </source>
</evidence>
<dbReference type="STRING" id="1903181.BTN85_0913"/>
<dbReference type="PANTHER" id="PTHR40705">
    <property type="entry name" value="TRNA(ILE2) 2-AGMATINYLCYTIDINE SYNTHETASE TIAS"/>
    <property type="match status" value="1"/>
</dbReference>
<evidence type="ECO:0000313" key="3">
    <source>
        <dbReference type="Proteomes" id="UP000185744"/>
    </source>
</evidence>
<dbReference type="NCBIfam" id="TIGR03280">
    <property type="entry name" value="methan_mark_11"/>
    <property type="match status" value="1"/>
</dbReference>
<proteinExistence type="predicted"/>
<dbReference type="FunCoup" id="A0A1Q6DVT6">
    <property type="interactions" value="8"/>
</dbReference>
<dbReference type="AlphaFoldDB" id="A0A1Q6DVT6"/>
<dbReference type="GO" id="GO:0003677">
    <property type="term" value="F:DNA binding"/>
    <property type="evidence" value="ECO:0007669"/>
    <property type="project" value="UniProtKB-KW"/>
</dbReference>
<organism evidence="2 3">
    <name type="scientific">Methanohalarchaeum thermophilum</name>
    <dbReference type="NCBI Taxonomy" id="1903181"/>
    <lineage>
        <taxon>Archaea</taxon>
        <taxon>Methanobacteriati</taxon>
        <taxon>Methanobacteriota</taxon>
        <taxon>Methanonatronarchaeia</taxon>
        <taxon>Methanonatronarchaeales</taxon>
        <taxon>Methanonatronarchaeaceae</taxon>
        <taxon>Candidatus Methanohalarchaeum</taxon>
    </lineage>
</organism>
<dbReference type="InParanoid" id="A0A1Q6DVT6"/>